<dbReference type="Pfam" id="PF08588">
    <property type="entry name" value="Duc1"/>
    <property type="match status" value="1"/>
</dbReference>
<evidence type="ECO:0000256" key="1">
    <source>
        <dbReference type="SAM" id="MobiDB-lite"/>
    </source>
</evidence>
<comment type="caution">
    <text evidence="3">The sequence shown here is derived from an EMBL/GenBank/DDBJ whole genome shotgun (WGS) entry which is preliminary data.</text>
</comment>
<sequence>MATLAGPQPAPPGGKAARPTVIAEALPADSPSPRQRDAHPEGFYGLGHNDVHPFHKPAQPSREAMRASPHYPVVVTKNPIVEGQRVDGTADPSVPIPINGGAVTIETEVFVGRLEVHLKGLPSTKKGMFEGKKRFFQIAVQGKFKREVAADAVCMGQEFVKESHAVPAWLSELLFTAASKVFSNSAHVDVYAPLPYFMNPMLAACQTANACRDEDAQEDMWAVQEDMRLVAPGLADKSGAPLSSDKRRKWCDNPKNLEGCKFVPGLTYTLHIWQHLIDFSSYKLNLGGILNLDLAHALAAQPLQLTCKDIKSDVYLFSALVWHERLIYPDEPQPAEASKLAERFAKLWPGSRRQ</sequence>
<feature type="compositionally biased region" description="Low complexity" evidence="1">
    <location>
        <begin position="1"/>
        <end position="19"/>
    </location>
</feature>
<evidence type="ECO:0000313" key="3">
    <source>
        <dbReference type="EMBL" id="GBF87353.1"/>
    </source>
</evidence>
<dbReference type="OrthoDB" id="42898at2759"/>
<dbReference type="InParanoid" id="A0A2V0NPB0"/>
<name>A0A2V0NPB0_9CHLO</name>
<dbReference type="AlphaFoldDB" id="A0A2V0NPB0"/>
<evidence type="ECO:0000259" key="2">
    <source>
        <dbReference type="Pfam" id="PF08588"/>
    </source>
</evidence>
<dbReference type="Proteomes" id="UP000247498">
    <property type="component" value="Unassembled WGS sequence"/>
</dbReference>
<reference evidence="3 4" key="1">
    <citation type="journal article" date="2018" name="Sci. Rep.">
        <title>Raphidocelis subcapitata (=Pseudokirchneriella subcapitata) provides an insight into genome evolution and environmental adaptations in the Sphaeropleales.</title>
        <authorList>
            <person name="Suzuki S."/>
            <person name="Yamaguchi H."/>
            <person name="Nakajima N."/>
            <person name="Kawachi M."/>
        </authorList>
    </citation>
    <scope>NUCLEOTIDE SEQUENCE [LARGE SCALE GENOMIC DNA]</scope>
    <source>
        <strain evidence="3 4">NIES-35</strain>
    </source>
</reference>
<dbReference type="EMBL" id="BDRX01000001">
    <property type="protein sequence ID" value="GBF87353.1"/>
    <property type="molecule type" value="Genomic_DNA"/>
</dbReference>
<keyword evidence="4" id="KW-1185">Reference proteome</keyword>
<accession>A0A2V0NPB0</accession>
<dbReference type="PANTHER" id="PTHR34826">
    <property type="entry name" value="UPF0590 PROTEIN C409.17C"/>
    <property type="match status" value="1"/>
</dbReference>
<dbReference type="STRING" id="307507.A0A2V0NPB0"/>
<dbReference type="InterPro" id="IPR013897">
    <property type="entry name" value="Duc1"/>
</dbReference>
<gene>
    <name evidence="3" type="ORF">Rsub_00064</name>
</gene>
<proteinExistence type="predicted"/>
<protein>
    <recommendedName>
        <fullName evidence="2">Domain of unknown function at the cortex 1 domain-containing protein</fullName>
    </recommendedName>
</protein>
<feature type="region of interest" description="Disordered" evidence="1">
    <location>
        <begin position="1"/>
        <end position="63"/>
    </location>
</feature>
<dbReference type="PANTHER" id="PTHR34826:SF2">
    <property type="entry name" value="UPF0590 PROTEIN C409.17C"/>
    <property type="match status" value="1"/>
</dbReference>
<organism evidence="3 4">
    <name type="scientific">Raphidocelis subcapitata</name>
    <dbReference type="NCBI Taxonomy" id="307507"/>
    <lineage>
        <taxon>Eukaryota</taxon>
        <taxon>Viridiplantae</taxon>
        <taxon>Chlorophyta</taxon>
        <taxon>core chlorophytes</taxon>
        <taxon>Chlorophyceae</taxon>
        <taxon>CS clade</taxon>
        <taxon>Sphaeropleales</taxon>
        <taxon>Selenastraceae</taxon>
        <taxon>Raphidocelis</taxon>
    </lineage>
</organism>
<evidence type="ECO:0000313" key="4">
    <source>
        <dbReference type="Proteomes" id="UP000247498"/>
    </source>
</evidence>
<feature type="domain" description="Domain of unknown function at the cortex 1" evidence="2">
    <location>
        <begin position="89"/>
        <end position="323"/>
    </location>
</feature>